<keyword evidence="2" id="KW-1185">Reference proteome</keyword>
<evidence type="ECO:0000313" key="1">
    <source>
        <dbReference type="EMBL" id="PXW76294.1"/>
    </source>
</evidence>
<organism evidence="1 2">
    <name type="scientific">Blastomonas natatoria</name>
    <dbReference type="NCBI Taxonomy" id="34015"/>
    <lineage>
        <taxon>Bacteria</taxon>
        <taxon>Pseudomonadati</taxon>
        <taxon>Pseudomonadota</taxon>
        <taxon>Alphaproteobacteria</taxon>
        <taxon>Sphingomonadales</taxon>
        <taxon>Sphingomonadaceae</taxon>
        <taxon>Blastomonas</taxon>
    </lineage>
</organism>
<dbReference type="Gene3D" id="1.25.40.10">
    <property type="entry name" value="Tetratricopeptide repeat domain"/>
    <property type="match status" value="1"/>
</dbReference>
<evidence type="ECO:0008006" key="3">
    <source>
        <dbReference type="Google" id="ProtNLM"/>
    </source>
</evidence>
<reference evidence="1 2" key="1">
    <citation type="submission" date="2018-05" db="EMBL/GenBank/DDBJ databases">
        <title>Genomic Encyclopedia of Type Strains, Phase IV (KMG-IV): sequencing the most valuable type-strain genomes for metagenomic binning, comparative biology and taxonomic classification.</title>
        <authorList>
            <person name="Goeker M."/>
        </authorList>
    </citation>
    <scope>NUCLEOTIDE SEQUENCE [LARGE SCALE GENOMIC DNA]</scope>
    <source>
        <strain evidence="1 2">DSM 3183</strain>
    </source>
</reference>
<dbReference type="EMBL" id="QJJM01000005">
    <property type="protein sequence ID" value="PXW76294.1"/>
    <property type="molecule type" value="Genomic_DNA"/>
</dbReference>
<accession>A0A2V3V5A2</accession>
<dbReference type="OrthoDB" id="7400976at2"/>
<proteinExistence type="predicted"/>
<gene>
    <name evidence="1" type="ORF">C7451_10565</name>
</gene>
<dbReference type="InterPro" id="IPR011990">
    <property type="entry name" value="TPR-like_helical_dom_sf"/>
</dbReference>
<dbReference type="SUPFAM" id="SSF48452">
    <property type="entry name" value="TPR-like"/>
    <property type="match status" value="1"/>
</dbReference>
<comment type="caution">
    <text evidence="1">The sequence shown here is derived from an EMBL/GenBank/DDBJ whole genome shotgun (WGS) entry which is preliminary data.</text>
</comment>
<evidence type="ECO:0000313" key="2">
    <source>
        <dbReference type="Proteomes" id="UP000248014"/>
    </source>
</evidence>
<dbReference type="RefSeq" id="WP_146215308.1">
    <property type="nucleotide sequence ID" value="NZ_QJJM01000005.1"/>
</dbReference>
<sequence>MSAMLRATRWPLAFVALVLAYWAFDHSLASNQRRANPEAAYRSRPTDPGTVASVMNDRMVARNQFAATPDDAANARLALQRDPLNRTLLRTLGVQAEVAGDVPSALRAMRMADRVSRRDSITELWLGEYYRRNRLPAEAVKHYNAAMLVRPELQKVLFPQMTKSLAQADFRAAIRPYIIRQASWTIPFVGTAAGTNVNDAYRLVLPVATSMIDNGFNEALADIILRLARQNEDASALLLAQTVFPDLNLAAFRKAAWGPSTLDPRMGRLSWTFPQSAEISSTLDAQGRLTIQVSPLAAGAFAERALMIEGGRTYELKYDMSAVGTLNKGNLGWTVDCINKNLPERLWQSDTSAPAGNGVRSEPIMVPASCSLILLTGRVIGGDSQFPVELRVGAPSLAPFPATR</sequence>
<name>A0A2V3V5A2_9SPHN</name>
<dbReference type="AlphaFoldDB" id="A0A2V3V5A2"/>
<protein>
    <recommendedName>
        <fullName evidence="3">Tetratricopeptide repeat protein</fullName>
    </recommendedName>
</protein>
<dbReference type="Proteomes" id="UP000248014">
    <property type="component" value="Unassembled WGS sequence"/>
</dbReference>